<dbReference type="AlphaFoldDB" id="A0A948TDM8"/>
<proteinExistence type="predicted"/>
<name>A0A948TDM8_9BACT</name>
<evidence type="ECO:0000313" key="2">
    <source>
        <dbReference type="EMBL" id="MBU3838975.1"/>
    </source>
</evidence>
<reference evidence="2" key="2">
    <citation type="submission" date="2021-04" db="EMBL/GenBank/DDBJ databases">
        <authorList>
            <person name="Gilroy R."/>
        </authorList>
    </citation>
    <scope>NUCLEOTIDE SEQUENCE</scope>
    <source>
        <strain evidence="2">G4-2901</strain>
    </source>
</reference>
<reference evidence="2" key="1">
    <citation type="journal article" date="2021" name="PeerJ">
        <title>Extensive microbial diversity within the chicken gut microbiome revealed by metagenomics and culture.</title>
        <authorList>
            <person name="Gilroy R."/>
            <person name="Ravi A."/>
            <person name="Getino M."/>
            <person name="Pursley I."/>
            <person name="Horton D.L."/>
            <person name="Alikhan N.F."/>
            <person name="Baker D."/>
            <person name="Gharbi K."/>
            <person name="Hall N."/>
            <person name="Watson M."/>
            <person name="Adriaenssens E.M."/>
            <person name="Foster-Nyarko E."/>
            <person name="Jarju S."/>
            <person name="Secka A."/>
            <person name="Antonio M."/>
            <person name="Oren A."/>
            <person name="Chaudhuri R.R."/>
            <person name="La Ragione R."/>
            <person name="Hildebrand F."/>
            <person name="Pallen M.J."/>
        </authorList>
    </citation>
    <scope>NUCLEOTIDE SEQUENCE</scope>
    <source>
        <strain evidence="2">G4-2901</strain>
    </source>
</reference>
<dbReference type="SUPFAM" id="SSF55277">
    <property type="entry name" value="GYF domain"/>
    <property type="match status" value="1"/>
</dbReference>
<comment type="caution">
    <text evidence="2">The sequence shown here is derived from an EMBL/GenBank/DDBJ whole genome shotgun (WGS) entry which is preliminary data.</text>
</comment>
<gene>
    <name evidence="2" type="ORF">H9777_11835</name>
</gene>
<dbReference type="InterPro" id="IPR035445">
    <property type="entry name" value="GYF-like_dom_sf"/>
</dbReference>
<dbReference type="InterPro" id="IPR025640">
    <property type="entry name" value="GYF_2"/>
</dbReference>
<organism evidence="2 3">
    <name type="scientific">Candidatus Phocaeicola faecigallinarum</name>
    <dbReference type="NCBI Taxonomy" id="2838732"/>
    <lineage>
        <taxon>Bacteria</taxon>
        <taxon>Pseudomonadati</taxon>
        <taxon>Bacteroidota</taxon>
        <taxon>Bacteroidia</taxon>
        <taxon>Bacteroidales</taxon>
        <taxon>Bacteroidaceae</taxon>
        <taxon>Phocaeicola</taxon>
    </lineage>
</organism>
<dbReference type="Proteomes" id="UP000783796">
    <property type="component" value="Unassembled WGS sequence"/>
</dbReference>
<protein>
    <submittedName>
        <fullName evidence="2">DUF4339 domain-containing protein</fullName>
    </submittedName>
</protein>
<dbReference type="EMBL" id="JAHLFW010000096">
    <property type="protein sequence ID" value="MBU3838975.1"/>
    <property type="molecule type" value="Genomic_DNA"/>
</dbReference>
<sequence>MDNDDLSINNMLETAMAFSMAPMFTQSMASVCKANINAIETAYNQGPPRYIYAMINGKQQGPFSMGEILERINAGEITPETYIWKAGLQEWKKAKDVEDIRPNLEQLPPPLPQF</sequence>
<dbReference type="Pfam" id="PF14237">
    <property type="entry name" value="GYF_2"/>
    <property type="match status" value="1"/>
</dbReference>
<feature type="domain" description="GYF" evidence="1">
    <location>
        <begin position="52"/>
        <end position="99"/>
    </location>
</feature>
<evidence type="ECO:0000259" key="1">
    <source>
        <dbReference type="Pfam" id="PF14237"/>
    </source>
</evidence>
<accession>A0A948TDM8</accession>
<evidence type="ECO:0000313" key="3">
    <source>
        <dbReference type="Proteomes" id="UP000783796"/>
    </source>
</evidence>